<evidence type="ECO:0000313" key="3">
    <source>
        <dbReference type="EMBL" id="MXU99669.1"/>
    </source>
</evidence>
<dbReference type="EMBL" id="GIFC01017586">
    <property type="protein sequence ID" value="MXU99669.1"/>
    <property type="molecule type" value="Transcribed_RNA"/>
</dbReference>
<reference evidence="3" key="1">
    <citation type="submission" date="2019-12" db="EMBL/GenBank/DDBJ databases">
        <title>An insight into the sialome of adult female Ixodes ricinus ticks feeding for 6 days.</title>
        <authorList>
            <person name="Perner J."/>
            <person name="Ribeiro J.M.C."/>
        </authorList>
    </citation>
    <scope>NUCLEOTIDE SEQUENCE</scope>
    <source>
        <strain evidence="3">Semi-engorged</strain>
        <tissue evidence="3">Salivary glands</tissue>
    </source>
</reference>
<keyword evidence="1" id="KW-0175">Coiled coil</keyword>
<dbReference type="PANTHER" id="PTHR11505">
    <property type="entry name" value="L1 TRANSPOSABLE ELEMENT-RELATED"/>
    <property type="match status" value="1"/>
</dbReference>
<keyword evidence="2" id="KW-0732">Signal</keyword>
<feature type="chain" id="PRO_5025419483" description="Tick transposon" evidence="2">
    <location>
        <begin position="23"/>
        <end position="479"/>
    </location>
</feature>
<evidence type="ECO:0000256" key="2">
    <source>
        <dbReference type="SAM" id="SignalP"/>
    </source>
</evidence>
<dbReference type="InterPro" id="IPR004244">
    <property type="entry name" value="Transposase_22"/>
</dbReference>
<accession>A0A6B0VBY9</accession>
<evidence type="ECO:0008006" key="4">
    <source>
        <dbReference type="Google" id="ProtNLM"/>
    </source>
</evidence>
<feature type="coiled-coil region" evidence="1">
    <location>
        <begin position="265"/>
        <end position="330"/>
    </location>
</feature>
<name>A0A6B0VBY9_IXORI</name>
<sequence>MSPKFRWLFLQALACFTGSIYTEGPMNGAWLSTRADGISGPPPCYLHPSPTFTVTTALESTSVCAPTSLPGPREKEPLQRFTFSGHGDSRGSMSPKFRWLFLQALACFTGSIYTEGPMNGAWLSTRADGISGPPPCYLHPSPTFTVTTALESTSVCAPTSLPGPREKEPLQRFTFSGHGDSRGSMSPKFRWLFLQVSCPLKSFRSSDVSIVVVPCPRTLCLIARDCVFLLCKLLLCGDVELNPGPFTDDMFKAIMEGQTAIKNEIFELKTRHENSDKKLEELAAKCNQIENVLTDMKAKVMQIDSLQDTVAVLGQTISKQNAKIAELEDRSRRSNLVIHGIPETPNESDEQLRIKVLVDLFTNKLGVSCSSVARIHRLGKRSLKRPVILYFQDYNEKTEVLRNSKKLKGSNVFINNDYSQPTLTKRKMLWESARREKANGARVYLQNDKLHVNDEVFIWDDDKNARVKIPRLRDTNHSD</sequence>
<protein>
    <recommendedName>
        <fullName evidence="4">Tick transposon</fullName>
    </recommendedName>
</protein>
<dbReference type="Gene3D" id="3.30.70.1820">
    <property type="entry name" value="L1 transposable element, RRM domain"/>
    <property type="match status" value="1"/>
</dbReference>
<dbReference type="AlphaFoldDB" id="A0A6B0VBY9"/>
<evidence type="ECO:0000256" key="1">
    <source>
        <dbReference type="SAM" id="Coils"/>
    </source>
</evidence>
<proteinExistence type="predicted"/>
<organism evidence="3">
    <name type="scientific">Ixodes ricinus</name>
    <name type="common">Common tick</name>
    <name type="synonym">Acarus ricinus</name>
    <dbReference type="NCBI Taxonomy" id="34613"/>
    <lineage>
        <taxon>Eukaryota</taxon>
        <taxon>Metazoa</taxon>
        <taxon>Ecdysozoa</taxon>
        <taxon>Arthropoda</taxon>
        <taxon>Chelicerata</taxon>
        <taxon>Arachnida</taxon>
        <taxon>Acari</taxon>
        <taxon>Parasitiformes</taxon>
        <taxon>Ixodida</taxon>
        <taxon>Ixodoidea</taxon>
        <taxon>Ixodidae</taxon>
        <taxon>Ixodinae</taxon>
        <taxon>Ixodes</taxon>
    </lineage>
</organism>
<feature type="signal peptide" evidence="2">
    <location>
        <begin position="1"/>
        <end position="22"/>
    </location>
</feature>